<dbReference type="NCBIfam" id="TIGR00393">
    <property type="entry name" value="kpsF"/>
    <property type="match status" value="1"/>
</dbReference>
<keyword evidence="3 6" id="KW-0129">CBS domain</keyword>
<dbReference type="Gene3D" id="3.40.50.10490">
    <property type="entry name" value="Glucose-6-phosphate isomerase like protein, domain 1"/>
    <property type="match status" value="1"/>
</dbReference>
<dbReference type="GO" id="GO:0005975">
    <property type="term" value="P:carbohydrate metabolic process"/>
    <property type="evidence" value="ECO:0007669"/>
    <property type="project" value="InterPro"/>
</dbReference>
<dbReference type="Proteomes" id="UP000593765">
    <property type="component" value="Chromosome"/>
</dbReference>
<dbReference type="AlphaFoldDB" id="A0A7M2WQY5"/>
<feature type="site" description="Catalytically relevant" evidence="5">
    <location>
        <position position="143"/>
    </location>
</feature>
<protein>
    <submittedName>
        <fullName evidence="9">KpsF/GutQ family sugar-phosphate isomerase</fullName>
    </submittedName>
</protein>
<feature type="domain" description="CBS" evidence="7">
    <location>
        <begin position="272"/>
        <end position="329"/>
    </location>
</feature>
<evidence type="ECO:0000256" key="2">
    <source>
        <dbReference type="ARBA" id="ARBA00022737"/>
    </source>
</evidence>
<dbReference type="GO" id="GO:0097367">
    <property type="term" value="F:carbohydrate derivative binding"/>
    <property type="evidence" value="ECO:0007669"/>
    <property type="project" value="InterPro"/>
</dbReference>
<keyword evidence="2" id="KW-0677">Repeat</keyword>
<dbReference type="SUPFAM" id="SSF53697">
    <property type="entry name" value="SIS domain"/>
    <property type="match status" value="1"/>
</dbReference>
<name>A0A7M2WQY5_9BACT</name>
<dbReference type="Gene3D" id="3.10.580.10">
    <property type="entry name" value="CBS-domain"/>
    <property type="match status" value="1"/>
</dbReference>
<dbReference type="PANTHER" id="PTHR42745:SF1">
    <property type="entry name" value="ARABINOSE 5-PHOSPHATE ISOMERASE KDSD"/>
    <property type="match status" value="1"/>
</dbReference>
<dbReference type="InterPro" id="IPR046348">
    <property type="entry name" value="SIS_dom_sf"/>
</dbReference>
<sequence>MGNDYRQFAQQVLDAEAEAIGKIRLDDRFDRAVDLILACNASVLTSGIGKAGHVARKLSASFSSTGTPSHFLNPAEAVHGDLGSVRQGDLVVVFSYSGESDEIVRVLSVLKKLGIAVIAITGSASSSLGRFADVTVELGRIEEACPLGLAPSASTTAMLALGDALCLTVMKSRHFTADDFALYHPAGQLGRKLIRVREAMSFRKGENLPVASDRLTVGQVLHEVSAIKRRSGAVILVDEQGRVSGIFSDGDLRRLITDDDGSALRKPIRDVMTRKPKRIGGDRLASEAIAIMRPYRIDELPVVDDLDQPIGLIDIQDLILLKMMDVEGT</sequence>
<dbReference type="GO" id="GO:1901135">
    <property type="term" value="P:carbohydrate derivative metabolic process"/>
    <property type="evidence" value="ECO:0007669"/>
    <property type="project" value="InterPro"/>
</dbReference>
<organism evidence="9 10">
    <name type="scientific">Humisphaera borealis</name>
    <dbReference type="NCBI Taxonomy" id="2807512"/>
    <lineage>
        <taxon>Bacteria</taxon>
        <taxon>Pseudomonadati</taxon>
        <taxon>Planctomycetota</taxon>
        <taxon>Phycisphaerae</taxon>
        <taxon>Tepidisphaerales</taxon>
        <taxon>Tepidisphaeraceae</taxon>
        <taxon>Humisphaera</taxon>
    </lineage>
</organism>
<evidence type="ECO:0000256" key="3">
    <source>
        <dbReference type="ARBA" id="ARBA00023122"/>
    </source>
</evidence>
<dbReference type="PIRSF" id="PIRSF004692">
    <property type="entry name" value="KdsD_KpsF"/>
    <property type="match status" value="1"/>
</dbReference>
<dbReference type="InterPro" id="IPR046342">
    <property type="entry name" value="CBS_dom_sf"/>
</dbReference>
<evidence type="ECO:0000313" key="9">
    <source>
        <dbReference type="EMBL" id="QOV87654.1"/>
    </source>
</evidence>
<dbReference type="InterPro" id="IPR001347">
    <property type="entry name" value="SIS_dom"/>
</dbReference>
<comment type="similarity">
    <text evidence="1 4">Belongs to the SIS family. GutQ/KpsF subfamily.</text>
</comment>
<dbReference type="PANTHER" id="PTHR42745">
    <property type="match status" value="1"/>
</dbReference>
<dbReference type="EMBL" id="CP063458">
    <property type="protein sequence ID" value="QOV87654.1"/>
    <property type="molecule type" value="Genomic_DNA"/>
</dbReference>
<feature type="domain" description="SIS" evidence="8">
    <location>
        <begin position="32"/>
        <end position="175"/>
    </location>
</feature>
<dbReference type="Pfam" id="PF00571">
    <property type="entry name" value="CBS"/>
    <property type="match status" value="2"/>
</dbReference>
<keyword evidence="10" id="KW-1185">Reference proteome</keyword>
<dbReference type="SMART" id="SM00116">
    <property type="entry name" value="CBS"/>
    <property type="match status" value="2"/>
</dbReference>
<proteinExistence type="inferred from homology"/>
<dbReference type="RefSeq" id="WP_206290563.1">
    <property type="nucleotide sequence ID" value="NZ_CP063458.1"/>
</dbReference>
<feature type="site" description="Catalytically relevant" evidence="5">
    <location>
        <position position="102"/>
    </location>
</feature>
<dbReference type="PROSITE" id="PS51464">
    <property type="entry name" value="SIS"/>
    <property type="match status" value="1"/>
</dbReference>
<evidence type="ECO:0000259" key="7">
    <source>
        <dbReference type="PROSITE" id="PS51371"/>
    </source>
</evidence>
<dbReference type="PROSITE" id="PS51371">
    <property type="entry name" value="CBS"/>
    <property type="match status" value="2"/>
</dbReference>
<evidence type="ECO:0000259" key="8">
    <source>
        <dbReference type="PROSITE" id="PS51464"/>
    </source>
</evidence>
<feature type="site" description="Catalytically relevant" evidence="5">
    <location>
        <position position="184"/>
    </location>
</feature>
<feature type="domain" description="CBS" evidence="7">
    <location>
        <begin position="200"/>
        <end position="264"/>
    </location>
</feature>
<reference evidence="9 10" key="1">
    <citation type="submission" date="2020-10" db="EMBL/GenBank/DDBJ databases">
        <title>Wide distribution of Phycisphaera-like planctomycetes from WD2101 soil group in peatlands and genome analysis of the first cultivated representative.</title>
        <authorList>
            <person name="Dedysh S.N."/>
            <person name="Beletsky A.V."/>
            <person name="Ivanova A."/>
            <person name="Kulichevskaya I.S."/>
            <person name="Suzina N.E."/>
            <person name="Philippov D.A."/>
            <person name="Rakitin A.L."/>
            <person name="Mardanov A.V."/>
            <person name="Ravin N.V."/>
        </authorList>
    </citation>
    <scope>NUCLEOTIDE SEQUENCE [LARGE SCALE GENOMIC DNA]</scope>
    <source>
        <strain evidence="9 10">M1803</strain>
    </source>
</reference>
<dbReference type="CDD" id="cd05014">
    <property type="entry name" value="SIS_Kpsf"/>
    <property type="match status" value="1"/>
</dbReference>
<dbReference type="GO" id="GO:0019146">
    <property type="term" value="F:arabinose-5-phosphate isomerase activity"/>
    <property type="evidence" value="ECO:0007669"/>
    <property type="project" value="UniProtKB-ARBA"/>
</dbReference>
<dbReference type="CDD" id="cd04604">
    <property type="entry name" value="CBS_pair_SIS_assoc"/>
    <property type="match status" value="1"/>
</dbReference>
<dbReference type="KEGG" id="hbs:IPV69_15315"/>
<evidence type="ECO:0000256" key="1">
    <source>
        <dbReference type="ARBA" id="ARBA00008165"/>
    </source>
</evidence>
<dbReference type="InterPro" id="IPR035474">
    <property type="entry name" value="SIS_Kpsf"/>
</dbReference>
<evidence type="ECO:0000256" key="4">
    <source>
        <dbReference type="PIRNR" id="PIRNR004692"/>
    </source>
</evidence>
<evidence type="ECO:0000313" key="10">
    <source>
        <dbReference type="Proteomes" id="UP000593765"/>
    </source>
</evidence>
<dbReference type="InterPro" id="IPR050986">
    <property type="entry name" value="GutQ/KpsF_isomerases"/>
</dbReference>
<keyword evidence="9" id="KW-0413">Isomerase</keyword>
<evidence type="ECO:0000256" key="6">
    <source>
        <dbReference type="PROSITE-ProRule" id="PRU00703"/>
    </source>
</evidence>
<dbReference type="Pfam" id="PF01380">
    <property type="entry name" value="SIS"/>
    <property type="match status" value="1"/>
</dbReference>
<evidence type="ECO:0000256" key="5">
    <source>
        <dbReference type="PIRSR" id="PIRSR004692-3"/>
    </source>
</evidence>
<dbReference type="InterPro" id="IPR000644">
    <property type="entry name" value="CBS_dom"/>
</dbReference>
<dbReference type="InterPro" id="IPR004800">
    <property type="entry name" value="KdsD/KpsF-type"/>
</dbReference>
<accession>A0A7M2WQY5</accession>
<gene>
    <name evidence="9" type="ORF">IPV69_15315</name>
</gene>
<feature type="site" description="Catalytically relevant" evidence="5">
    <location>
        <position position="50"/>
    </location>
</feature>
<dbReference type="FunFam" id="3.40.50.10490:FF:000011">
    <property type="entry name" value="Arabinose 5-phosphate isomerase"/>
    <property type="match status" value="1"/>
</dbReference>